<protein>
    <recommendedName>
        <fullName evidence="2">UPF0313 domain-containing protein</fullName>
    </recommendedName>
</protein>
<proteinExistence type="predicted"/>
<feature type="non-terminal residue" evidence="3">
    <location>
        <position position="1"/>
    </location>
</feature>
<accession>A0A227JJ10</accession>
<evidence type="ECO:0000259" key="2">
    <source>
        <dbReference type="Pfam" id="PF11842"/>
    </source>
</evidence>
<feature type="compositionally biased region" description="Basic residues" evidence="1">
    <location>
        <begin position="40"/>
        <end position="58"/>
    </location>
</feature>
<dbReference type="EMBL" id="NIXT01000106">
    <property type="protein sequence ID" value="OXE34207.1"/>
    <property type="molecule type" value="Genomic_DNA"/>
</dbReference>
<sequence length="137" mass="14473">PANWPLIREALINMGKKHLIGDKPTCLVPAEDIDAQTPAQRRKSGRHGANRFATKHTKNQPGFGGHLNKRAEGGSKDGKPSGNRNGSGKVQGGQRPASNGQRPSGNGANRPAGSKPQGQGRPQGQGKPAGQRKPKRR</sequence>
<evidence type="ECO:0000313" key="3">
    <source>
        <dbReference type="EMBL" id="OXE34207.1"/>
    </source>
</evidence>
<reference evidence="3 4" key="1">
    <citation type="journal article" date="2017" name="Appl. Environ. Microbiol.">
        <title>Parallel evolution of two clades of a major Atlantic endemic Vibrio parahaemolyticus pathogen lineage by independent acquisition of related pathogenicity islands.</title>
        <authorList>
            <person name="Xu F."/>
            <person name="Gonzalez-Escalona N."/>
            <person name="Drees K.P."/>
            <person name="Sebra R.P."/>
            <person name="Cooper V.S."/>
            <person name="Jones S.H."/>
            <person name="Whistler C.A."/>
        </authorList>
    </citation>
    <scope>NUCLEOTIDE SEQUENCE [LARGE SCALE GENOMIC DNA]</scope>
    <source>
        <strain evidence="3 4">MAVP-3</strain>
    </source>
</reference>
<organism evidence="3 4">
    <name type="scientific">Vibrio parahaemolyticus</name>
    <dbReference type="NCBI Taxonomy" id="670"/>
    <lineage>
        <taxon>Bacteria</taxon>
        <taxon>Pseudomonadati</taxon>
        <taxon>Pseudomonadota</taxon>
        <taxon>Gammaproteobacteria</taxon>
        <taxon>Vibrionales</taxon>
        <taxon>Vibrionaceae</taxon>
        <taxon>Vibrio</taxon>
    </lineage>
</organism>
<feature type="compositionally biased region" description="Low complexity" evidence="1">
    <location>
        <begin position="115"/>
        <end position="129"/>
    </location>
</feature>
<evidence type="ECO:0000256" key="1">
    <source>
        <dbReference type="SAM" id="MobiDB-lite"/>
    </source>
</evidence>
<feature type="compositionally biased region" description="Basic and acidic residues" evidence="1">
    <location>
        <begin position="69"/>
        <end position="79"/>
    </location>
</feature>
<dbReference type="Proteomes" id="UP000214596">
    <property type="component" value="Unassembled WGS sequence"/>
</dbReference>
<feature type="compositionally biased region" description="Polar residues" evidence="1">
    <location>
        <begin position="96"/>
        <end position="107"/>
    </location>
</feature>
<gene>
    <name evidence="3" type="ORF">CA163_03475</name>
</gene>
<name>A0A227JJ10_VIBPH</name>
<feature type="region of interest" description="Disordered" evidence="1">
    <location>
        <begin position="31"/>
        <end position="137"/>
    </location>
</feature>
<dbReference type="AlphaFoldDB" id="A0A227JJ10"/>
<feature type="domain" description="UPF0313" evidence="2">
    <location>
        <begin position="1"/>
        <end position="83"/>
    </location>
</feature>
<evidence type="ECO:0000313" key="4">
    <source>
        <dbReference type="Proteomes" id="UP000214596"/>
    </source>
</evidence>
<dbReference type="Pfam" id="PF11842">
    <property type="entry name" value="DUF3362"/>
    <property type="match status" value="1"/>
</dbReference>
<comment type="caution">
    <text evidence="3">The sequence shown here is derived from an EMBL/GenBank/DDBJ whole genome shotgun (WGS) entry which is preliminary data.</text>
</comment>
<dbReference type="InterPro" id="IPR024560">
    <property type="entry name" value="UPF0313_C"/>
</dbReference>